<gene>
    <name evidence="8" type="ORF">FD754_017008</name>
</gene>
<dbReference type="PANTHER" id="PTHR10462">
    <property type="entry name" value="GLYCOSYLTRANSFERASE-RELATED"/>
    <property type="match status" value="1"/>
</dbReference>
<dbReference type="AlphaFoldDB" id="A0A5N3VSC8"/>
<feature type="binding site" evidence="6">
    <location>
        <position position="207"/>
    </location>
    <ligand>
        <name>an alpha-L-fucosyl-(1-&gt;2)-beta-D-galactosyl derivative</name>
        <dbReference type="ChEBI" id="CHEBI:140327"/>
    </ligand>
</feature>
<dbReference type="GO" id="GO:0005975">
    <property type="term" value="P:carbohydrate metabolic process"/>
    <property type="evidence" value="ECO:0007669"/>
    <property type="project" value="InterPro"/>
</dbReference>
<accession>A0A5N3VSC8</accession>
<evidence type="ECO:0000256" key="2">
    <source>
        <dbReference type="ARBA" id="ARBA00010413"/>
    </source>
</evidence>
<sequence length="276" mass="32873">MLKILQGYTHKHMKPMLLMTRDIHLPGSLRPDHKPSEVLVSMLNLQPDVLIPPRKDVLPVTPWLAPIIWDRTFNTDILNEQFQLQNITIGLTVFVVKKKYIFHLKLFLKTAEKYFMVGHRVNYYIFTDWPDYFPRIPLQKGRQIVILKVQSCDNWQEISMHCMEVIRNFTEQRFYEEVNYLVCANVDMKFSDHMGMEILSSLFGTLHSYFYELSRENFPHECRPQPPEQIPALYHKPTKILSPEYMWAEQKSKGVWDEQKPGLPYNIKRIRFKTVN</sequence>
<dbReference type="SUPFAM" id="SSF53448">
    <property type="entry name" value="Nucleotide-diphospho-sugar transferases"/>
    <property type="match status" value="1"/>
</dbReference>
<comment type="caution">
    <text evidence="8">The sequence shown here is derived from an EMBL/GenBank/DDBJ whole genome shotgun (WGS) entry which is preliminary data.</text>
</comment>
<keyword evidence="7" id="KW-0479">Metal-binding</keyword>
<evidence type="ECO:0000256" key="4">
    <source>
        <dbReference type="ARBA" id="ARBA00022679"/>
    </source>
</evidence>
<comment type="subcellular location">
    <subcellularLocation>
        <location evidence="1">Membrane</location>
        <topology evidence="1">Single-pass type II membrane protein</topology>
    </subcellularLocation>
</comment>
<evidence type="ECO:0000313" key="8">
    <source>
        <dbReference type="EMBL" id="KAB0352151.1"/>
    </source>
</evidence>
<comment type="cofactor">
    <cofactor evidence="7">
        <name>Mn(2+)</name>
        <dbReference type="ChEBI" id="CHEBI:29035"/>
    </cofactor>
    <text evidence="7">Binds 1 Mn(2+) ion per subunit.</text>
</comment>
<comment type="similarity">
    <text evidence="2">Belongs to the glycosyltransferase 6 family.</text>
</comment>
<feature type="binding site" evidence="6">
    <location>
        <begin position="94"/>
        <end position="96"/>
    </location>
    <ligand>
        <name>UDP-N-acetyl-alpha-D-galactosamine</name>
        <dbReference type="ChEBI" id="CHEBI:67138"/>
    </ligand>
</feature>
<keyword evidence="4" id="KW-0808">Transferase</keyword>
<feature type="binding site" evidence="7">
    <location>
        <position position="187"/>
    </location>
    <ligand>
        <name>Mn(2+)</name>
        <dbReference type="ChEBI" id="CHEBI:29035"/>
    </ligand>
</feature>
<dbReference type="InterPro" id="IPR029044">
    <property type="entry name" value="Nucleotide-diphossugar_trans"/>
</dbReference>
<dbReference type="GO" id="GO:0046872">
    <property type="term" value="F:metal ion binding"/>
    <property type="evidence" value="ECO:0007669"/>
    <property type="project" value="UniProtKB-KW"/>
</dbReference>
<dbReference type="Pfam" id="PF03414">
    <property type="entry name" value="Glyco_transf_6"/>
    <property type="match status" value="1"/>
</dbReference>
<keyword evidence="5" id="KW-0735">Signal-anchor</keyword>
<evidence type="ECO:0000256" key="3">
    <source>
        <dbReference type="ARBA" id="ARBA00022676"/>
    </source>
</evidence>
<keyword evidence="9" id="KW-1185">Reference proteome</keyword>
<evidence type="ECO:0000313" key="9">
    <source>
        <dbReference type="Proteomes" id="UP000326458"/>
    </source>
</evidence>
<evidence type="ECO:0000256" key="6">
    <source>
        <dbReference type="PIRSR" id="PIRSR605076-2"/>
    </source>
</evidence>
<dbReference type="InterPro" id="IPR005076">
    <property type="entry name" value="Glyco_trans_6"/>
</dbReference>
<dbReference type="GO" id="GO:0031982">
    <property type="term" value="C:vesicle"/>
    <property type="evidence" value="ECO:0007669"/>
    <property type="project" value="TreeGrafter"/>
</dbReference>
<keyword evidence="7" id="KW-0464">Manganese</keyword>
<evidence type="ECO:0000256" key="7">
    <source>
        <dbReference type="PIRSR" id="PIRSR605076-3"/>
    </source>
</evidence>
<evidence type="ECO:0000256" key="5">
    <source>
        <dbReference type="ARBA" id="ARBA00022968"/>
    </source>
</evidence>
<dbReference type="GO" id="GO:0005794">
    <property type="term" value="C:Golgi apparatus"/>
    <property type="evidence" value="ECO:0007669"/>
    <property type="project" value="TreeGrafter"/>
</dbReference>
<protein>
    <submittedName>
        <fullName evidence="8">Uncharacterized protein</fullName>
    </submittedName>
</protein>
<reference evidence="8 9" key="1">
    <citation type="submission" date="2019-06" db="EMBL/GenBank/DDBJ databases">
        <title>Discovery of a novel chromosome fission-fusion reversal in muntjac.</title>
        <authorList>
            <person name="Mudd A.B."/>
            <person name="Bredeson J.V."/>
            <person name="Baum R."/>
            <person name="Hockemeyer D."/>
            <person name="Rokhsar D.S."/>
        </authorList>
    </citation>
    <scope>NUCLEOTIDE SEQUENCE [LARGE SCALE GENOMIC DNA]</scope>
    <source>
        <strain evidence="8">UTSW_UCB_Mm</strain>
        <tissue evidence="8">Fibroblast cell line</tissue>
    </source>
</reference>
<keyword evidence="5" id="KW-0812">Transmembrane</keyword>
<dbReference type="GO" id="GO:0004380">
    <property type="term" value="F:glycoprotein-fucosylgalactoside alpha-N-acetylgalactosaminyltransferase activity"/>
    <property type="evidence" value="ECO:0007669"/>
    <property type="project" value="TreeGrafter"/>
</dbReference>
<proteinExistence type="inferred from homology"/>
<organism evidence="8 9">
    <name type="scientific">Muntiacus muntjak</name>
    <name type="common">Barking deer</name>
    <name type="synonym">Indian muntjac</name>
    <dbReference type="NCBI Taxonomy" id="9888"/>
    <lineage>
        <taxon>Eukaryota</taxon>
        <taxon>Metazoa</taxon>
        <taxon>Chordata</taxon>
        <taxon>Craniata</taxon>
        <taxon>Vertebrata</taxon>
        <taxon>Euteleostomi</taxon>
        <taxon>Mammalia</taxon>
        <taxon>Eutheria</taxon>
        <taxon>Laurasiatheria</taxon>
        <taxon>Artiodactyla</taxon>
        <taxon>Ruminantia</taxon>
        <taxon>Pecora</taxon>
        <taxon>Cervidae</taxon>
        <taxon>Muntiacinae</taxon>
        <taxon>Muntiacus</taxon>
    </lineage>
</organism>
<evidence type="ECO:0000256" key="1">
    <source>
        <dbReference type="ARBA" id="ARBA00004606"/>
    </source>
</evidence>
<name>A0A5N3VSC8_MUNMU</name>
<dbReference type="GO" id="GO:0016020">
    <property type="term" value="C:membrane"/>
    <property type="evidence" value="ECO:0007669"/>
    <property type="project" value="UniProtKB-SubCell"/>
</dbReference>
<dbReference type="Proteomes" id="UP000326458">
    <property type="component" value="Unassembled WGS sequence"/>
</dbReference>
<keyword evidence="3" id="KW-0328">Glycosyltransferase</keyword>
<dbReference type="EMBL" id="VCEA01000002">
    <property type="protein sequence ID" value="KAB0352151.1"/>
    <property type="molecule type" value="Genomic_DNA"/>
</dbReference>
<dbReference type="PANTHER" id="PTHR10462:SF29">
    <property type="entry name" value="HISTO-BLOOD GROUP ABO SYSTEM TRANSFERASE"/>
    <property type="match status" value="1"/>
</dbReference>
<dbReference type="Gene3D" id="3.90.550.10">
    <property type="entry name" value="Spore Coat Polysaccharide Biosynthesis Protein SpsA, Chain A"/>
    <property type="match status" value="1"/>
</dbReference>